<protein>
    <recommendedName>
        <fullName evidence="13">Coatomer subunit beta'</fullName>
    </recommendedName>
</protein>
<keyword evidence="11 13" id="KW-0968">Cytoplasmic vesicle</keyword>
<dbReference type="PRINTS" id="PR00320">
    <property type="entry name" value="GPROTEINBRPT"/>
</dbReference>
<evidence type="ECO:0000256" key="5">
    <source>
        <dbReference type="ARBA" id="ARBA00022574"/>
    </source>
</evidence>
<dbReference type="InterPro" id="IPR015943">
    <property type="entry name" value="WD40/YVTN_repeat-like_dom_sf"/>
</dbReference>
<name>A0A1R1XFD2_9FUNG</name>
<evidence type="ECO:0000256" key="9">
    <source>
        <dbReference type="ARBA" id="ARBA00023034"/>
    </source>
</evidence>
<dbReference type="GO" id="GO:0005198">
    <property type="term" value="F:structural molecule activity"/>
    <property type="evidence" value="ECO:0007669"/>
    <property type="project" value="UniProtKB-UniRule"/>
</dbReference>
<evidence type="ECO:0000256" key="6">
    <source>
        <dbReference type="ARBA" id="ARBA00022737"/>
    </source>
</evidence>
<dbReference type="InterPro" id="IPR006692">
    <property type="entry name" value="Beta-prop_COPA/B_2nd"/>
</dbReference>
<evidence type="ECO:0000259" key="17">
    <source>
        <dbReference type="Pfam" id="PF23953"/>
    </source>
</evidence>
<evidence type="ECO:0000256" key="2">
    <source>
        <dbReference type="ARBA" id="ARBA00010844"/>
    </source>
</evidence>
<dbReference type="GO" id="GO:0000139">
    <property type="term" value="C:Golgi membrane"/>
    <property type="evidence" value="ECO:0007669"/>
    <property type="project" value="UniProtKB-SubCell"/>
</dbReference>
<evidence type="ECO:0000256" key="8">
    <source>
        <dbReference type="ARBA" id="ARBA00022927"/>
    </source>
</evidence>
<dbReference type="GO" id="GO:0006890">
    <property type="term" value="P:retrograde vesicle-mediated transport, Golgi to endoplasmic reticulum"/>
    <property type="evidence" value="ECO:0007669"/>
    <property type="project" value="TreeGrafter"/>
</dbReference>
<evidence type="ECO:0000256" key="3">
    <source>
        <dbReference type="ARBA" id="ARBA00022448"/>
    </source>
</evidence>
<dbReference type="InterPro" id="IPR036322">
    <property type="entry name" value="WD40_repeat_dom_sf"/>
</dbReference>
<dbReference type="FunFam" id="1.25.40.470:FF:000001">
    <property type="entry name" value="Coatomer subunit beta"/>
    <property type="match status" value="1"/>
</dbReference>
<keyword evidence="10 13" id="KW-0472">Membrane</keyword>
<evidence type="ECO:0000256" key="14">
    <source>
        <dbReference type="PROSITE-ProRule" id="PRU00221"/>
    </source>
</evidence>
<dbReference type="InterPro" id="IPR020472">
    <property type="entry name" value="WD40_PAC1"/>
</dbReference>
<comment type="similarity">
    <text evidence="2 13">Belongs to the WD repeat COPB2 family.</text>
</comment>
<keyword evidence="7 13" id="KW-0931">ER-Golgi transport</keyword>
<feature type="compositionally biased region" description="Basic residues" evidence="15">
    <location>
        <begin position="886"/>
        <end position="895"/>
    </location>
</feature>
<dbReference type="Proteomes" id="UP000187283">
    <property type="component" value="Unassembled WGS sequence"/>
</dbReference>
<dbReference type="PANTHER" id="PTHR19876:SF2">
    <property type="entry name" value="COATOMER SUBUNIT BETA"/>
    <property type="match status" value="1"/>
</dbReference>
<dbReference type="GO" id="GO:0006891">
    <property type="term" value="P:intra-Golgi vesicle-mediated transport"/>
    <property type="evidence" value="ECO:0007669"/>
    <property type="project" value="TreeGrafter"/>
</dbReference>
<dbReference type="Pfam" id="PF00400">
    <property type="entry name" value="WD40"/>
    <property type="match status" value="5"/>
</dbReference>
<keyword evidence="4 13" id="KW-0963">Cytoplasm</keyword>
<dbReference type="EMBL" id="LSSN01003526">
    <property type="protein sequence ID" value="OMJ13347.1"/>
    <property type="molecule type" value="Genomic_DNA"/>
</dbReference>
<dbReference type="InterPro" id="IPR056176">
    <property type="entry name" value="TPR_COPA_B"/>
</dbReference>
<dbReference type="AlphaFoldDB" id="A0A1R1XFD2"/>
<keyword evidence="3 13" id="KW-0813">Transport</keyword>
<feature type="repeat" description="WD" evidence="14">
    <location>
        <begin position="174"/>
        <end position="217"/>
    </location>
</feature>
<keyword evidence="6" id="KW-0677">Repeat</keyword>
<evidence type="ECO:0000256" key="12">
    <source>
        <dbReference type="ARBA" id="ARBA00025536"/>
    </source>
</evidence>
<evidence type="ECO:0000259" key="16">
    <source>
        <dbReference type="Pfam" id="PF04053"/>
    </source>
</evidence>
<dbReference type="GO" id="GO:0006886">
    <property type="term" value="P:intracellular protein transport"/>
    <property type="evidence" value="ECO:0007669"/>
    <property type="project" value="UniProtKB-UniRule"/>
</dbReference>
<dbReference type="STRING" id="133412.A0A1R1XFD2"/>
<dbReference type="SMART" id="SM00320">
    <property type="entry name" value="WD40"/>
    <property type="match status" value="6"/>
</dbReference>
<dbReference type="Gene3D" id="2.130.10.10">
    <property type="entry name" value="YVTN repeat-like/Quinoprotein amine dehydrogenase"/>
    <property type="match status" value="1"/>
</dbReference>
<keyword evidence="5 14" id="KW-0853">WD repeat</keyword>
<dbReference type="CDD" id="cd22947">
    <property type="entry name" value="Coatomer_WDAD_beta-like"/>
    <property type="match status" value="1"/>
</dbReference>
<feature type="region of interest" description="Disordered" evidence="15">
    <location>
        <begin position="854"/>
        <end position="895"/>
    </location>
</feature>
<dbReference type="Pfam" id="PF04053">
    <property type="entry name" value="B-prop_COPA_B_2nd"/>
    <property type="match status" value="1"/>
</dbReference>
<comment type="subcellular location">
    <subcellularLocation>
        <location evidence="1 13">Cytoplasmic vesicle</location>
        <location evidence="1 13">COPI-coated vesicle membrane</location>
        <topology evidence="1 13">Peripheral membrane protein</topology>
        <orientation evidence="1 13">Cytoplasmic side</orientation>
    </subcellularLocation>
    <subcellularLocation>
        <location evidence="13">Golgi apparatus membrane</location>
        <topology evidence="13">Peripheral membrane protein</topology>
        <orientation evidence="13">Cytoplasmic side</orientation>
    </subcellularLocation>
    <text evidence="13">The coatomer is cytoplasmic or polymerized on the cytoplasmic side of the Golgi, as well as on the vesicles/buds originating from it.</text>
</comment>
<dbReference type="CDD" id="cd00200">
    <property type="entry name" value="WD40"/>
    <property type="match status" value="1"/>
</dbReference>
<proteinExistence type="inferred from homology"/>
<dbReference type="PROSITE" id="PS50294">
    <property type="entry name" value="WD_REPEATS_REGION"/>
    <property type="match status" value="4"/>
</dbReference>
<evidence type="ECO:0000256" key="1">
    <source>
        <dbReference type="ARBA" id="ARBA00004347"/>
    </source>
</evidence>
<dbReference type="PROSITE" id="PS50082">
    <property type="entry name" value="WD_REPEATS_2"/>
    <property type="match status" value="5"/>
</dbReference>
<evidence type="ECO:0000313" key="19">
    <source>
        <dbReference type="Proteomes" id="UP000187283"/>
    </source>
</evidence>
<evidence type="ECO:0000256" key="7">
    <source>
        <dbReference type="ARBA" id="ARBA00022892"/>
    </source>
</evidence>
<dbReference type="PIRSF" id="PIRSF005567">
    <property type="entry name" value="Coatomer_beta'_subunit"/>
    <property type="match status" value="1"/>
</dbReference>
<feature type="repeat" description="WD" evidence="14">
    <location>
        <begin position="88"/>
        <end position="120"/>
    </location>
</feature>
<dbReference type="OrthoDB" id="10261470at2759"/>
<comment type="subunit">
    <text evidence="13">Oligomeric complex that consists of at least the alpha, beta, beta', gamma, delta, epsilon and zeta subunits.</text>
</comment>
<dbReference type="InterPro" id="IPR016453">
    <property type="entry name" value="COPB2"/>
</dbReference>
<feature type="repeat" description="WD" evidence="14">
    <location>
        <begin position="4"/>
        <end position="45"/>
    </location>
</feature>
<gene>
    <name evidence="18" type="ORF">AYI70_g8550</name>
</gene>
<keyword evidence="9 13" id="KW-0333">Golgi apparatus</keyword>
<dbReference type="GO" id="GO:0006888">
    <property type="term" value="P:endoplasmic reticulum to Golgi vesicle-mediated transport"/>
    <property type="evidence" value="ECO:0007669"/>
    <property type="project" value="TreeGrafter"/>
</dbReference>
<evidence type="ECO:0000256" key="15">
    <source>
        <dbReference type="SAM" id="MobiDB-lite"/>
    </source>
</evidence>
<keyword evidence="19" id="KW-1185">Reference proteome</keyword>
<keyword evidence="8 13" id="KW-0653">Protein transport</keyword>
<feature type="domain" description="COPA/B second beta-propeller" evidence="16">
    <location>
        <begin position="313"/>
        <end position="573"/>
    </location>
</feature>
<evidence type="ECO:0000256" key="13">
    <source>
        <dbReference type="PIRNR" id="PIRNR005567"/>
    </source>
</evidence>
<evidence type="ECO:0000256" key="10">
    <source>
        <dbReference type="ARBA" id="ARBA00023136"/>
    </source>
</evidence>
<dbReference type="PANTHER" id="PTHR19876">
    <property type="entry name" value="COATOMER"/>
    <property type="match status" value="1"/>
</dbReference>
<feature type="repeat" description="WD" evidence="14">
    <location>
        <begin position="131"/>
        <end position="165"/>
    </location>
</feature>
<dbReference type="FunFam" id="2.130.10.10:FF:000016">
    <property type="entry name" value="Coatomer alpha subunit, putative"/>
    <property type="match status" value="1"/>
</dbReference>
<dbReference type="Gene3D" id="1.25.40.470">
    <property type="match status" value="1"/>
</dbReference>
<evidence type="ECO:0000256" key="4">
    <source>
        <dbReference type="ARBA" id="ARBA00022490"/>
    </source>
</evidence>
<feature type="domain" description="COPA/B TPR" evidence="17">
    <location>
        <begin position="590"/>
        <end position="770"/>
    </location>
</feature>
<dbReference type="Pfam" id="PF23953">
    <property type="entry name" value="TPR_COPA_B"/>
    <property type="match status" value="1"/>
</dbReference>
<organism evidence="18 19">
    <name type="scientific">Smittium culicis</name>
    <dbReference type="NCBI Taxonomy" id="133412"/>
    <lineage>
        <taxon>Eukaryota</taxon>
        <taxon>Fungi</taxon>
        <taxon>Fungi incertae sedis</taxon>
        <taxon>Zoopagomycota</taxon>
        <taxon>Kickxellomycotina</taxon>
        <taxon>Harpellomycetes</taxon>
        <taxon>Harpellales</taxon>
        <taxon>Legeriomycetaceae</taxon>
        <taxon>Smittium</taxon>
    </lineage>
</organism>
<evidence type="ECO:0000313" key="18">
    <source>
        <dbReference type="EMBL" id="OMJ13347.1"/>
    </source>
</evidence>
<comment type="caution">
    <text evidence="18">The sequence shown here is derived from an EMBL/GenBank/DDBJ whole genome shotgun (WGS) entry which is preliminary data.</text>
</comment>
<feature type="repeat" description="WD" evidence="14">
    <location>
        <begin position="218"/>
        <end position="259"/>
    </location>
</feature>
<dbReference type="SUPFAM" id="SSF50978">
    <property type="entry name" value="WD40 repeat-like"/>
    <property type="match status" value="2"/>
</dbReference>
<reference evidence="18 19" key="1">
    <citation type="submission" date="2017-01" db="EMBL/GenBank/DDBJ databases">
        <authorList>
            <person name="Mah S.A."/>
            <person name="Swanson W.J."/>
            <person name="Moy G.W."/>
            <person name="Vacquier V.D."/>
        </authorList>
    </citation>
    <scope>NUCLEOTIDE SEQUENCE [LARGE SCALE GENOMIC DNA]</scope>
    <source>
        <strain evidence="18 19">GSMNP</strain>
    </source>
</reference>
<evidence type="ECO:0000256" key="11">
    <source>
        <dbReference type="ARBA" id="ARBA00023329"/>
    </source>
</evidence>
<comment type="function">
    <text evidence="12 13">The coatomer is a cytosolic protein complex that binds to dilysine motifs and reversibly associates with Golgi non-clathrin-coated vesicles, which further mediate biosynthetic protein transport from the ER, via the Golgi up to the trans Golgi network. Coatomer complex is required for budding from Golgi membranes, and is essential for the retrograde Golgi-to-ER transport of dilysine-tagged proteins.</text>
</comment>
<dbReference type="InterPro" id="IPR001680">
    <property type="entry name" value="WD40_rpt"/>
</dbReference>
<dbReference type="GO" id="GO:0030126">
    <property type="term" value="C:COPI vesicle coat"/>
    <property type="evidence" value="ECO:0007669"/>
    <property type="project" value="TreeGrafter"/>
</dbReference>
<dbReference type="InterPro" id="IPR050844">
    <property type="entry name" value="Coatomer_complex_subunit"/>
</dbReference>
<sequence length="895" mass="99867">MRKLLARTERVKSIDIHPTEPWILASLYNGKVFVWDYETQSQVKTFEICDLPVRAAKFVARKSWIITGSDDLQIRVFNYNTHEKVIGFESHQDYIRALAVHPTQPYVISASDDMSIKLWDWDKKWQNIQMFEGHQYFVMGLAFNPKDTNTFASASLDKTVKVWNLGSSVPNFTLEGHEKGVNCVEYYHGNDKPYLISGADDLSVRIWDYQNNNCVQKLSGHTQNVISAGFHPSMPLIYTGSEDGSIRLYNSNSYRVESVLNYGLGRIWAAAVSGRDNVIAFGADEGIIVLGLGGDEPSVTMDNSGRVIWSKQSDIQSTNIKTASDSTLVDGERLPLVVKDLGNCEIYPQMIQHSPNGRFVVVCGDGEYIIYTALAWRNKSFGSGLEFAWAQNSADYAVRDSSTSIKLYRSFKERPADSYPDLSNLGYAAEEIFGGSLLAIRSVGGTLNLHDWESGQLVRRIDVAAKLVYWSDNSELFSVVTEDSFFVLRYVSSAFANAENIGSEGVEDAVEFIAEIQEKVASGCWIGSCFIYTNSSNRLNYLVGDQTFTIAHFSSSMKLLGYVARDNRVYLADKDLSIVSYSLPLAIIEYQTAILRCEFDLAAEMLPSIPLELRPKLARFLEAEGLKDLAIEVTTDVEQQFDLSISLSKLDLACQLAEQSNAEAKWRTVADLALKLFRFDVAEKCLLNAKDYNSLLMLYSSSGNLEGLSKLKTLASEAEMDRLEFISSFLSRKPSDCLDLLVKTNHLPEASLFARTYLPSKIPDVVNLWKNSLSKSNKEKAAQSLADPTEYANLFGNYSQSLEAEKLASSINSSRIDSKEYSKHINDLGRNLIQEIIDNPQLLAGASKPVTNEEPVVVSNKQNSIEAESPVIVEQPAEDAEAQKPNNKKKNKKKA</sequence>
<accession>A0A1R1XFD2</accession>